<dbReference type="PRINTS" id="PR00080">
    <property type="entry name" value="SDRFAMILY"/>
</dbReference>
<keyword evidence="2" id="KW-0560">Oxidoreductase</keyword>
<dbReference type="PROSITE" id="PS00061">
    <property type="entry name" value="ADH_SHORT"/>
    <property type="match status" value="1"/>
</dbReference>
<dbReference type="PANTHER" id="PTHR44196">
    <property type="entry name" value="DEHYDROGENASE/REDUCTASE SDR FAMILY MEMBER 7B"/>
    <property type="match status" value="1"/>
</dbReference>
<proteinExistence type="inferred from homology"/>
<evidence type="ECO:0000256" key="2">
    <source>
        <dbReference type="ARBA" id="ARBA00023002"/>
    </source>
</evidence>
<dbReference type="RefSeq" id="WP_206927305.1">
    <property type="nucleotide sequence ID" value="NZ_JAEKJW010000002.1"/>
</dbReference>
<dbReference type="GO" id="GO:0016020">
    <property type="term" value="C:membrane"/>
    <property type="evidence" value="ECO:0007669"/>
    <property type="project" value="TreeGrafter"/>
</dbReference>
<feature type="region of interest" description="Disordered" evidence="4">
    <location>
        <begin position="249"/>
        <end position="268"/>
    </location>
</feature>
<dbReference type="InterPro" id="IPR020904">
    <property type="entry name" value="Sc_DH/Rdtase_CS"/>
</dbReference>
<comment type="caution">
    <text evidence="5">The sequence shown here is derived from an EMBL/GenBank/DDBJ whole genome shotgun (WGS) entry which is preliminary data.</text>
</comment>
<evidence type="ECO:0000256" key="3">
    <source>
        <dbReference type="RuleBase" id="RU000363"/>
    </source>
</evidence>
<dbReference type="EMBL" id="JAEKJW010000002">
    <property type="protein sequence ID" value="MBN8196741.1"/>
    <property type="molecule type" value="Genomic_DNA"/>
</dbReference>
<dbReference type="PRINTS" id="PR00081">
    <property type="entry name" value="GDHRDH"/>
</dbReference>
<dbReference type="GO" id="GO:0016491">
    <property type="term" value="F:oxidoreductase activity"/>
    <property type="evidence" value="ECO:0007669"/>
    <property type="project" value="UniProtKB-KW"/>
</dbReference>
<evidence type="ECO:0000256" key="4">
    <source>
        <dbReference type="SAM" id="MobiDB-lite"/>
    </source>
</evidence>
<name>A0A8I1M7T6_9PROT</name>
<dbReference type="AlphaFoldDB" id="A0A8I1M7T6"/>
<dbReference type="Pfam" id="PF00106">
    <property type="entry name" value="adh_short"/>
    <property type="match status" value="1"/>
</dbReference>
<protein>
    <submittedName>
        <fullName evidence="5">SDR family NAD(P)-dependent oxidoreductase</fullName>
    </submittedName>
</protein>
<evidence type="ECO:0000313" key="6">
    <source>
        <dbReference type="Proteomes" id="UP000664405"/>
    </source>
</evidence>
<feature type="compositionally biased region" description="Polar residues" evidence="4">
    <location>
        <begin position="256"/>
        <end position="268"/>
    </location>
</feature>
<dbReference type="PANTHER" id="PTHR44196:SF1">
    <property type="entry name" value="DEHYDROGENASE_REDUCTASE SDR FAMILY MEMBER 7B"/>
    <property type="match status" value="1"/>
</dbReference>
<sequence length="268" mass="28933">MRVDGKRVFLTGATGGIGRPLSAVLRSRGAIVTTHDHAEQGDLMEQIDTVCKSLRENTPDILVNLAAINAFDLAEHQNYDALLTLDLLVPMRLCQAVLPAMRNRGHGQIVNIGSMAGLIAPAHQSGYVAAKAGLKGFSDALRREVAANGIKVCHIAPRATHTGMNSAKLGLLHRQTATSEDRPRDVAIRIANAIERNRIDLRIGWPERLLAQINALCPAIMDKILHSHTRTGLDILRSDQQNSRIADIADIPNAGPTPSGTVTRKTIV</sequence>
<evidence type="ECO:0000313" key="5">
    <source>
        <dbReference type="EMBL" id="MBN8196741.1"/>
    </source>
</evidence>
<dbReference type="InterPro" id="IPR036291">
    <property type="entry name" value="NAD(P)-bd_dom_sf"/>
</dbReference>
<reference evidence="5" key="1">
    <citation type="submission" date="2020-12" db="EMBL/GenBank/DDBJ databases">
        <title>Oil enriched cultivation method for isolating marine PHA-producing bacteria.</title>
        <authorList>
            <person name="Zheng W."/>
            <person name="Yu S."/>
            <person name="Huang Y."/>
        </authorList>
    </citation>
    <scope>NUCLEOTIDE SEQUENCE</scope>
    <source>
        <strain evidence="5">SY-2-3</strain>
    </source>
</reference>
<gene>
    <name evidence="5" type="ORF">JF547_09725</name>
</gene>
<organism evidence="5 6">
    <name type="scientific">Thalassospira povalilytica</name>
    <dbReference type="NCBI Taxonomy" id="732237"/>
    <lineage>
        <taxon>Bacteria</taxon>
        <taxon>Pseudomonadati</taxon>
        <taxon>Pseudomonadota</taxon>
        <taxon>Alphaproteobacteria</taxon>
        <taxon>Rhodospirillales</taxon>
        <taxon>Thalassospiraceae</taxon>
        <taxon>Thalassospira</taxon>
    </lineage>
</organism>
<dbReference type="Proteomes" id="UP000664405">
    <property type="component" value="Unassembled WGS sequence"/>
</dbReference>
<evidence type="ECO:0000256" key="1">
    <source>
        <dbReference type="ARBA" id="ARBA00006484"/>
    </source>
</evidence>
<comment type="similarity">
    <text evidence="1 3">Belongs to the short-chain dehydrogenases/reductases (SDR) family.</text>
</comment>
<dbReference type="InterPro" id="IPR002347">
    <property type="entry name" value="SDR_fam"/>
</dbReference>
<accession>A0A8I1M7T6</accession>
<dbReference type="Gene3D" id="3.40.50.720">
    <property type="entry name" value="NAD(P)-binding Rossmann-like Domain"/>
    <property type="match status" value="1"/>
</dbReference>
<dbReference type="SUPFAM" id="SSF51735">
    <property type="entry name" value="NAD(P)-binding Rossmann-fold domains"/>
    <property type="match status" value="1"/>
</dbReference>